<keyword evidence="2" id="KW-0732">Signal</keyword>
<feature type="region of interest" description="Disordered" evidence="1">
    <location>
        <begin position="82"/>
        <end position="104"/>
    </location>
</feature>
<sequence length="104" mass="10738">MKASKLSKLVGAGVIAASLAVVPLSIPAQAQDNTTGTSTQQDDAADTDGPIADGTERDNNDWGWLGLLGLTGLAGLAGKKRKETVHHVDSNPDVVVRPGSDYRS</sequence>
<accession>A0A951PJ21</accession>
<name>A0A951PJ21_9CYAN</name>
<protein>
    <submittedName>
        <fullName evidence="3">WGxxGxxG-CTERM domain-containing protein</fullName>
    </submittedName>
</protein>
<gene>
    <name evidence="3" type="ORF">KME25_09285</name>
</gene>
<organism evidence="3 4">
    <name type="scientific">Symplocastrum torsivum CPER-KK1</name>
    <dbReference type="NCBI Taxonomy" id="450513"/>
    <lineage>
        <taxon>Bacteria</taxon>
        <taxon>Bacillati</taxon>
        <taxon>Cyanobacteriota</taxon>
        <taxon>Cyanophyceae</taxon>
        <taxon>Oscillatoriophycideae</taxon>
        <taxon>Oscillatoriales</taxon>
        <taxon>Microcoleaceae</taxon>
        <taxon>Symplocastrum</taxon>
    </lineage>
</organism>
<dbReference type="AlphaFoldDB" id="A0A951PJ21"/>
<dbReference type="NCBIfam" id="TIGR01167">
    <property type="entry name" value="LPXTG_anchor"/>
    <property type="match status" value="1"/>
</dbReference>
<evidence type="ECO:0000256" key="2">
    <source>
        <dbReference type="SAM" id="SignalP"/>
    </source>
</evidence>
<feature type="signal peptide" evidence="2">
    <location>
        <begin position="1"/>
        <end position="30"/>
    </location>
</feature>
<comment type="caution">
    <text evidence="3">The sequence shown here is derived from an EMBL/GenBank/DDBJ whole genome shotgun (WGS) entry which is preliminary data.</text>
</comment>
<feature type="region of interest" description="Disordered" evidence="1">
    <location>
        <begin position="26"/>
        <end position="60"/>
    </location>
</feature>
<dbReference type="EMBL" id="JAHHIF010000009">
    <property type="protein sequence ID" value="MBW4544623.1"/>
    <property type="molecule type" value="Genomic_DNA"/>
</dbReference>
<dbReference type="NCBIfam" id="NF041742">
    <property type="entry name" value="WGxxGxxG_fam"/>
    <property type="match status" value="1"/>
</dbReference>
<evidence type="ECO:0000313" key="4">
    <source>
        <dbReference type="Proteomes" id="UP000753908"/>
    </source>
</evidence>
<dbReference type="Proteomes" id="UP000753908">
    <property type="component" value="Unassembled WGS sequence"/>
</dbReference>
<evidence type="ECO:0000313" key="3">
    <source>
        <dbReference type="EMBL" id="MBW4544623.1"/>
    </source>
</evidence>
<reference evidence="3" key="1">
    <citation type="submission" date="2021-05" db="EMBL/GenBank/DDBJ databases">
        <authorList>
            <person name="Pietrasiak N."/>
            <person name="Ward R."/>
            <person name="Stajich J.E."/>
            <person name="Kurbessoian T."/>
        </authorList>
    </citation>
    <scope>NUCLEOTIDE SEQUENCE</scope>
    <source>
        <strain evidence="3">CPER-KK1</strain>
    </source>
</reference>
<reference evidence="3" key="2">
    <citation type="journal article" date="2022" name="Microbiol. Resour. Announc.">
        <title>Metagenome Sequencing to Explore Phylogenomics of Terrestrial Cyanobacteria.</title>
        <authorList>
            <person name="Ward R.D."/>
            <person name="Stajich J.E."/>
            <person name="Johansen J.R."/>
            <person name="Huntemann M."/>
            <person name="Clum A."/>
            <person name="Foster B."/>
            <person name="Foster B."/>
            <person name="Roux S."/>
            <person name="Palaniappan K."/>
            <person name="Varghese N."/>
            <person name="Mukherjee S."/>
            <person name="Reddy T.B.K."/>
            <person name="Daum C."/>
            <person name="Copeland A."/>
            <person name="Chen I.A."/>
            <person name="Ivanova N.N."/>
            <person name="Kyrpides N.C."/>
            <person name="Shapiro N."/>
            <person name="Eloe-Fadrosh E.A."/>
            <person name="Pietrasiak N."/>
        </authorList>
    </citation>
    <scope>NUCLEOTIDE SEQUENCE</scope>
    <source>
        <strain evidence="3">CPER-KK1</strain>
    </source>
</reference>
<dbReference type="NCBIfam" id="NF038039">
    <property type="entry name" value="WGxxGxxG-CTERM"/>
    <property type="match status" value="1"/>
</dbReference>
<evidence type="ECO:0000256" key="1">
    <source>
        <dbReference type="SAM" id="MobiDB-lite"/>
    </source>
</evidence>
<feature type="chain" id="PRO_5037751983" evidence="2">
    <location>
        <begin position="31"/>
        <end position="104"/>
    </location>
</feature>
<proteinExistence type="predicted"/>